<dbReference type="GO" id="GO:0042797">
    <property type="term" value="P:tRNA transcription by RNA polymerase III"/>
    <property type="evidence" value="ECO:0007669"/>
    <property type="project" value="TreeGrafter"/>
</dbReference>
<dbReference type="OrthoDB" id="340681at2759"/>
<keyword evidence="3" id="KW-1185">Reference proteome</keyword>
<dbReference type="PhylomeDB" id="E2BQI0"/>
<dbReference type="EMBL" id="GL449769">
    <property type="protein sequence ID" value="EFN82038.1"/>
    <property type="molecule type" value="Genomic_DNA"/>
</dbReference>
<dbReference type="PANTHER" id="PTHR12069:SF0">
    <property type="entry name" value="DNA-DIRECTED RNA POLYMERASE III SUBUNIT RPC5"/>
    <property type="match status" value="1"/>
</dbReference>
<protein>
    <submittedName>
        <fullName evidence="2">DNA-directed RNA polymerase III subunit RPC5</fullName>
    </submittedName>
</protein>
<organism evidence="3">
    <name type="scientific">Harpegnathos saltator</name>
    <name type="common">Jerdon's jumping ant</name>
    <dbReference type="NCBI Taxonomy" id="610380"/>
    <lineage>
        <taxon>Eukaryota</taxon>
        <taxon>Metazoa</taxon>
        <taxon>Ecdysozoa</taxon>
        <taxon>Arthropoda</taxon>
        <taxon>Hexapoda</taxon>
        <taxon>Insecta</taxon>
        <taxon>Pterygota</taxon>
        <taxon>Neoptera</taxon>
        <taxon>Endopterygota</taxon>
        <taxon>Hymenoptera</taxon>
        <taxon>Apocrita</taxon>
        <taxon>Aculeata</taxon>
        <taxon>Formicoidea</taxon>
        <taxon>Formicidae</taxon>
        <taxon>Ponerinae</taxon>
        <taxon>Ponerini</taxon>
        <taxon>Harpegnathos</taxon>
    </lineage>
</organism>
<dbReference type="InParanoid" id="E2BQI0"/>
<evidence type="ECO:0000313" key="2">
    <source>
        <dbReference type="EMBL" id="EFN82038.1"/>
    </source>
</evidence>
<dbReference type="Pfam" id="PF04801">
    <property type="entry name" value="RPC5"/>
    <property type="match status" value="1"/>
</dbReference>
<gene>
    <name evidence="2" type="ORF">EAI_09397</name>
</gene>
<reference evidence="2 3" key="1">
    <citation type="journal article" date="2010" name="Science">
        <title>Genomic comparison of the ants Camponotus floridanus and Harpegnathos saltator.</title>
        <authorList>
            <person name="Bonasio R."/>
            <person name="Zhang G."/>
            <person name="Ye C."/>
            <person name="Mutti N.S."/>
            <person name="Fang X."/>
            <person name="Qin N."/>
            <person name="Donahue G."/>
            <person name="Yang P."/>
            <person name="Li Q."/>
            <person name="Li C."/>
            <person name="Zhang P."/>
            <person name="Huang Z."/>
            <person name="Berger S.L."/>
            <person name="Reinberg D."/>
            <person name="Wang J."/>
            <person name="Liebig J."/>
        </authorList>
    </citation>
    <scope>NUCLEOTIDE SEQUENCE [LARGE SCALE GENOMIC DNA]</scope>
    <source>
        <strain evidence="2 3">R22 G/1</strain>
    </source>
</reference>
<evidence type="ECO:0000256" key="1">
    <source>
        <dbReference type="SAM" id="MobiDB-lite"/>
    </source>
</evidence>
<feature type="region of interest" description="Disordered" evidence="1">
    <location>
        <begin position="140"/>
        <end position="164"/>
    </location>
</feature>
<sequence>MEDDPVVKEIPVFLSKTLGDNLFLLQYTTYPMKDGYEIATVLKSSIKPDNQEIQLELEVDIDNSNYDSSKGVQLALNAKNESKKNENIFDSDLLDKTILSSKRALTDCSNYAIGIFQKNELHITPLEGFVEMQPQFPYLEKSDKRAKDEAKASGEDSDEEEENAAPVKVTFARHKPDHIKKIQEQSFQHNSKKNQQECCIRTTYVAMHETPAQLTQTEMLCPSPDVTVNSLNLSPQEYLELLTNGWRKPQNYPQSFEHVKTLLLQEQITSIMKDARIMSYKNLRAILPPEHTTTDVLSYLQKTAVLVRGNWVVKSELIYPKDFTSSENGIPGELMCKARDYVLLCFTDHSYIKRDKVLSIVKLPLAEVTEIFEKLAVKDGSEGWKLILSPDWEFCDRYPELVERQQMFWEATRKYLRESHVQPRQRRKSNRESLGSENEERNVGRGRKSHRDSSLSDNDGATEPVTKPKKTNRSRKNSETTNI</sequence>
<dbReference type="Proteomes" id="UP000008237">
    <property type="component" value="Unassembled WGS sequence"/>
</dbReference>
<dbReference type="PANTHER" id="PTHR12069">
    <property type="entry name" value="DNA-DIRECTED RNA POLYMERASES III 80 KDA POLYPEPTIDE RNA POLYMERASE III SUBUNIT 5"/>
    <property type="match status" value="1"/>
</dbReference>
<proteinExistence type="predicted"/>
<accession>E2BQI0</accession>
<feature type="compositionally biased region" description="Basic and acidic residues" evidence="1">
    <location>
        <begin position="140"/>
        <end position="154"/>
    </location>
</feature>
<dbReference type="InterPro" id="IPR006886">
    <property type="entry name" value="RNA_pol_III_Rpc5"/>
</dbReference>
<dbReference type="AlphaFoldDB" id="E2BQI0"/>
<dbReference type="FunCoup" id="E2BQI0">
    <property type="interactions" value="1413"/>
</dbReference>
<dbReference type="GO" id="GO:0005666">
    <property type="term" value="C:RNA polymerase III complex"/>
    <property type="evidence" value="ECO:0007669"/>
    <property type="project" value="TreeGrafter"/>
</dbReference>
<evidence type="ECO:0000313" key="3">
    <source>
        <dbReference type="Proteomes" id="UP000008237"/>
    </source>
</evidence>
<feature type="region of interest" description="Disordered" evidence="1">
    <location>
        <begin position="419"/>
        <end position="483"/>
    </location>
</feature>
<keyword evidence="2" id="KW-0804">Transcription</keyword>
<dbReference type="KEGG" id="hst:105185468"/>
<dbReference type="OMA" id="NEMDWAK"/>
<dbReference type="STRING" id="610380.E2BQI0"/>
<keyword evidence="2" id="KW-0240">DNA-directed RNA polymerase</keyword>
<name>E2BQI0_HARSA</name>